<reference evidence="1" key="1">
    <citation type="submission" date="2019-02" db="EMBL/GenBank/DDBJ databases">
        <title>Draft genome of the type strain Pelomonas aquatica CCUG 52575T.</title>
        <authorList>
            <person name="Gomila M."/>
            <person name="Lalucat J."/>
        </authorList>
    </citation>
    <scope>NUCLEOTIDE SEQUENCE</scope>
    <source>
        <strain evidence="1">CCUG 52575</strain>
    </source>
</reference>
<accession>A0A9X4LN25</accession>
<dbReference type="EMBL" id="SGUG01000016">
    <property type="protein sequence ID" value="MDG0863288.1"/>
    <property type="molecule type" value="Genomic_DNA"/>
</dbReference>
<keyword evidence="2" id="KW-1185">Reference proteome</keyword>
<evidence type="ECO:0000313" key="2">
    <source>
        <dbReference type="Proteomes" id="UP001152766"/>
    </source>
</evidence>
<name>A0A9X4LN25_9BURK</name>
<sequence>MSPLAIAAGIALLAWAIRCVWRMEPKGLRAADIEALAWGQPCEPAPRDGGSGHRAPKPILARWSARGLAGLAQSN</sequence>
<dbReference type="AlphaFoldDB" id="A0A9X4LN25"/>
<comment type="caution">
    <text evidence="1">The sequence shown here is derived from an EMBL/GenBank/DDBJ whole genome shotgun (WGS) entry which is preliminary data.</text>
</comment>
<gene>
    <name evidence="1" type="ORF">EXJ73_12515</name>
</gene>
<organism evidence="1 2">
    <name type="scientific">Pelomonas aquatica</name>
    <dbReference type="NCBI Taxonomy" id="431058"/>
    <lineage>
        <taxon>Bacteria</taxon>
        <taxon>Pseudomonadati</taxon>
        <taxon>Pseudomonadota</taxon>
        <taxon>Betaproteobacteria</taxon>
        <taxon>Burkholderiales</taxon>
        <taxon>Sphaerotilaceae</taxon>
        <taxon>Roseateles</taxon>
    </lineage>
</organism>
<evidence type="ECO:0000313" key="1">
    <source>
        <dbReference type="EMBL" id="MDG0863288.1"/>
    </source>
</evidence>
<proteinExistence type="predicted"/>
<protein>
    <submittedName>
        <fullName evidence="1">Uncharacterized protein</fullName>
    </submittedName>
</protein>
<dbReference type="Proteomes" id="UP001152766">
    <property type="component" value="Unassembled WGS sequence"/>
</dbReference>
<dbReference type="RefSeq" id="WP_268147760.1">
    <property type="nucleotide sequence ID" value="NZ_JAPPUW010000003.1"/>
</dbReference>